<comment type="caution">
    <text evidence="4">The sequence shown here is derived from an EMBL/GenBank/DDBJ whole genome shotgun (WGS) entry which is preliminary data.</text>
</comment>
<evidence type="ECO:0000313" key="4">
    <source>
        <dbReference type="EMBL" id="HFK98085.1"/>
    </source>
</evidence>
<dbReference type="PANTHER" id="PTHR40278:SF1">
    <property type="entry name" value="DNA UTILIZATION PROTEIN HOFN"/>
    <property type="match status" value="1"/>
</dbReference>
<dbReference type="EMBL" id="DSTK01000037">
    <property type="protein sequence ID" value="HFK98085.1"/>
    <property type="molecule type" value="Genomic_DNA"/>
</dbReference>
<keyword evidence="1" id="KW-0175">Coiled coil</keyword>
<feature type="transmembrane region" description="Helical" evidence="3">
    <location>
        <begin position="21"/>
        <end position="40"/>
    </location>
</feature>
<accession>A0A832A2N7</accession>
<organism evidence="4">
    <name type="scientific">Desulfacinum infernum</name>
    <dbReference type="NCBI Taxonomy" id="35837"/>
    <lineage>
        <taxon>Bacteria</taxon>
        <taxon>Pseudomonadati</taxon>
        <taxon>Thermodesulfobacteriota</taxon>
        <taxon>Syntrophobacteria</taxon>
        <taxon>Syntrophobacterales</taxon>
        <taxon>Syntrophobacteraceae</taxon>
        <taxon>Desulfacinum</taxon>
    </lineage>
</organism>
<dbReference type="Pfam" id="PF05137">
    <property type="entry name" value="PilN"/>
    <property type="match status" value="1"/>
</dbReference>
<keyword evidence="3" id="KW-0812">Transmembrane</keyword>
<dbReference type="InterPro" id="IPR007813">
    <property type="entry name" value="PilN"/>
</dbReference>
<name>A0A832A2N7_9BACT</name>
<evidence type="ECO:0000256" key="2">
    <source>
        <dbReference type="SAM" id="MobiDB-lite"/>
    </source>
</evidence>
<keyword evidence="3" id="KW-1133">Transmembrane helix</keyword>
<evidence type="ECO:0008006" key="5">
    <source>
        <dbReference type="Google" id="ProtNLM"/>
    </source>
</evidence>
<evidence type="ECO:0000256" key="3">
    <source>
        <dbReference type="SAM" id="Phobius"/>
    </source>
</evidence>
<keyword evidence="3" id="KW-0472">Membrane</keyword>
<dbReference type="PANTHER" id="PTHR40278">
    <property type="entry name" value="DNA UTILIZATION PROTEIN HOFN"/>
    <property type="match status" value="1"/>
</dbReference>
<gene>
    <name evidence="4" type="ORF">ENS06_12300</name>
</gene>
<reference evidence="4" key="1">
    <citation type="journal article" date="2020" name="mSystems">
        <title>Genome- and Community-Level Interaction Insights into Carbon Utilization and Element Cycling Functions of Hydrothermarchaeota in Hydrothermal Sediment.</title>
        <authorList>
            <person name="Zhou Z."/>
            <person name="Liu Y."/>
            <person name="Xu W."/>
            <person name="Pan J."/>
            <person name="Luo Z.H."/>
            <person name="Li M."/>
        </authorList>
    </citation>
    <scope>NUCLEOTIDE SEQUENCE [LARGE SCALE GENOMIC DNA]</scope>
    <source>
        <strain evidence="4">SpSt-456</strain>
    </source>
</reference>
<dbReference type="InterPro" id="IPR052534">
    <property type="entry name" value="Extracell_DNA_Util/SecSys_Comp"/>
</dbReference>
<proteinExistence type="predicted"/>
<feature type="coiled-coil region" evidence="1">
    <location>
        <begin position="57"/>
        <end position="94"/>
    </location>
</feature>
<sequence length="217" mass="24446">MIRINLLPAEKKPIRSTARQYLVLFAGSVLLTAVAIAFIWNSQAREIQRLQQRESALKAEAAKYAKYEKILQELKQQRETIEKKKEIIRGLERDRDKMARVLALLSLWVPAERVWFESVTVTDNKVEVSGIALSNESVAEFMRNLEQSPFVVRGSVILAHSKQTAMGDRKLREYRLTWSMVPYSQVKAALAQKDQSPGAPASEKASPGPAAQEKPQG</sequence>
<feature type="region of interest" description="Disordered" evidence="2">
    <location>
        <begin position="189"/>
        <end position="217"/>
    </location>
</feature>
<protein>
    <recommendedName>
        <fullName evidence="5">Type IV pilus assembly protein PilN</fullName>
    </recommendedName>
</protein>
<evidence type="ECO:0000256" key="1">
    <source>
        <dbReference type="SAM" id="Coils"/>
    </source>
</evidence>
<dbReference type="AlphaFoldDB" id="A0A832A2N7"/>